<evidence type="ECO:0000259" key="1">
    <source>
        <dbReference type="Pfam" id="PF13225"/>
    </source>
</evidence>
<dbReference type="KEGG" id="smo:SELMODRAFT_67943"/>
<dbReference type="Gramene" id="EFJ37159">
    <property type="protein sequence ID" value="EFJ37159"/>
    <property type="gene ID" value="SELMODRAFT_67943"/>
</dbReference>
<proteinExistence type="predicted"/>
<evidence type="ECO:0000313" key="2">
    <source>
        <dbReference type="EMBL" id="EFJ37159.1"/>
    </source>
</evidence>
<dbReference type="PANTHER" id="PTHR33591">
    <property type="entry name" value="BETA-CAROTENE ISOMERASE D27"/>
    <property type="match status" value="1"/>
</dbReference>
<dbReference type="eggNOG" id="ENOG502QTYT">
    <property type="taxonomic scope" value="Eukaryota"/>
</dbReference>
<feature type="domain" description="Beta-carotene isomerase D27-like C-terminal" evidence="1">
    <location>
        <begin position="64"/>
        <end position="147"/>
    </location>
</feature>
<reference evidence="2 3" key="1">
    <citation type="journal article" date="2011" name="Science">
        <title>The Selaginella genome identifies genetic changes associated with the evolution of vascular plants.</title>
        <authorList>
            <person name="Banks J.A."/>
            <person name="Nishiyama T."/>
            <person name="Hasebe M."/>
            <person name="Bowman J.L."/>
            <person name="Gribskov M."/>
            <person name="dePamphilis C."/>
            <person name="Albert V.A."/>
            <person name="Aono N."/>
            <person name="Aoyama T."/>
            <person name="Ambrose B.A."/>
            <person name="Ashton N.W."/>
            <person name="Axtell M.J."/>
            <person name="Barker E."/>
            <person name="Barker M.S."/>
            <person name="Bennetzen J.L."/>
            <person name="Bonawitz N.D."/>
            <person name="Chapple C."/>
            <person name="Cheng C."/>
            <person name="Correa L.G."/>
            <person name="Dacre M."/>
            <person name="DeBarry J."/>
            <person name="Dreyer I."/>
            <person name="Elias M."/>
            <person name="Engstrom E.M."/>
            <person name="Estelle M."/>
            <person name="Feng L."/>
            <person name="Finet C."/>
            <person name="Floyd S.K."/>
            <person name="Frommer W.B."/>
            <person name="Fujita T."/>
            <person name="Gramzow L."/>
            <person name="Gutensohn M."/>
            <person name="Harholt J."/>
            <person name="Hattori M."/>
            <person name="Heyl A."/>
            <person name="Hirai T."/>
            <person name="Hiwatashi Y."/>
            <person name="Ishikawa M."/>
            <person name="Iwata M."/>
            <person name="Karol K.G."/>
            <person name="Koehler B."/>
            <person name="Kolukisaoglu U."/>
            <person name="Kubo M."/>
            <person name="Kurata T."/>
            <person name="Lalonde S."/>
            <person name="Li K."/>
            <person name="Li Y."/>
            <person name="Litt A."/>
            <person name="Lyons E."/>
            <person name="Manning G."/>
            <person name="Maruyama T."/>
            <person name="Michael T.P."/>
            <person name="Mikami K."/>
            <person name="Miyazaki S."/>
            <person name="Morinaga S."/>
            <person name="Murata T."/>
            <person name="Mueller-Roeber B."/>
            <person name="Nelson D.R."/>
            <person name="Obara M."/>
            <person name="Oguri Y."/>
            <person name="Olmstead R.G."/>
            <person name="Onodera N."/>
            <person name="Petersen B.L."/>
            <person name="Pils B."/>
            <person name="Prigge M."/>
            <person name="Rensing S.A."/>
            <person name="Riano-Pachon D.M."/>
            <person name="Roberts A.W."/>
            <person name="Sato Y."/>
            <person name="Scheller H.V."/>
            <person name="Schulz B."/>
            <person name="Schulz C."/>
            <person name="Shakirov E.V."/>
            <person name="Shibagaki N."/>
            <person name="Shinohara N."/>
            <person name="Shippen D.E."/>
            <person name="Soerensen I."/>
            <person name="Sotooka R."/>
            <person name="Sugimoto N."/>
            <person name="Sugita M."/>
            <person name="Sumikawa N."/>
            <person name="Tanurdzic M."/>
            <person name="Theissen G."/>
            <person name="Ulvskov P."/>
            <person name="Wakazuki S."/>
            <person name="Weng J.K."/>
            <person name="Willats W.W."/>
            <person name="Wipf D."/>
            <person name="Wolf P.G."/>
            <person name="Yang L."/>
            <person name="Zimmer A.D."/>
            <person name="Zhu Q."/>
            <person name="Mitros T."/>
            <person name="Hellsten U."/>
            <person name="Loque D."/>
            <person name="Otillar R."/>
            <person name="Salamov A."/>
            <person name="Schmutz J."/>
            <person name="Shapiro H."/>
            <person name="Lindquist E."/>
            <person name="Lucas S."/>
            <person name="Rokhsar D."/>
            <person name="Grigoriev I.V."/>
        </authorList>
    </citation>
    <scope>NUCLEOTIDE SEQUENCE [LARGE SCALE GENOMIC DNA]</scope>
</reference>
<dbReference type="Pfam" id="PF13225">
    <property type="entry name" value="D27-like_C"/>
    <property type="match status" value="1"/>
</dbReference>
<dbReference type="InterPro" id="IPR038938">
    <property type="entry name" value="D27-like"/>
</dbReference>
<organism evidence="3">
    <name type="scientific">Selaginella moellendorffii</name>
    <name type="common">Spikemoss</name>
    <dbReference type="NCBI Taxonomy" id="88036"/>
    <lineage>
        <taxon>Eukaryota</taxon>
        <taxon>Viridiplantae</taxon>
        <taxon>Streptophyta</taxon>
        <taxon>Embryophyta</taxon>
        <taxon>Tracheophyta</taxon>
        <taxon>Lycopodiopsida</taxon>
        <taxon>Selaginellales</taxon>
        <taxon>Selaginellaceae</taxon>
        <taxon>Selaginella</taxon>
    </lineage>
</organism>
<accession>D8QTR6</accession>
<dbReference type="PANTHER" id="PTHR33591:SF4">
    <property type="entry name" value="OS08G0114100 PROTEIN"/>
    <property type="match status" value="1"/>
</dbReference>
<name>D8QTR6_SELML</name>
<protein>
    <recommendedName>
        <fullName evidence="1">Beta-carotene isomerase D27-like C-terminal domain-containing protein</fullName>
    </recommendedName>
</protein>
<dbReference type="InterPro" id="IPR025114">
    <property type="entry name" value="D27-like_C"/>
</dbReference>
<dbReference type="AlphaFoldDB" id="D8QTR6"/>
<dbReference type="HOGENOM" id="CLU_076741_1_1_1"/>
<evidence type="ECO:0000313" key="3">
    <source>
        <dbReference type="Proteomes" id="UP000001514"/>
    </source>
</evidence>
<dbReference type="EMBL" id="GL377566">
    <property type="protein sequence ID" value="EFJ37159.1"/>
    <property type="molecule type" value="Genomic_DNA"/>
</dbReference>
<feature type="non-terminal residue" evidence="2">
    <location>
        <position position="160"/>
    </location>
</feature>
<dbReference type="Proteomes" id="UP000001514">
    <property type="component" value="Unassembled WGS sequence"/>
</dbReference>
<dbReference type="InParanoid" id="D8QTR6"/>
<feature type="non-terminal residue" evidence="2">
    <location>
        <position position="1"/>
    </location>
</feature>
<keyword evidence="3" id="KW-1185">Reference proteome</keyword>
<sequence length="160" mass="18083">FDGFVDVARKMMQGRTPVQQHEMVLRVLESLMPWWIGAMVRTILPVSRATAEFYAHGTTLFTSWLIGPSEVIEVEVDGVKQKSGVHIQKCRHILERSACVGLCTNMCKVPSQRFFAKELGVPMTMVPNFEDMSCDFIYGQTPPPLEEDSASRQPCYYGMC</sequence>
<dbReference type="GO" id="GO:0005506">
    <property type="term" value="F:iron ion binding"/>
    <property type="evidence" value="ECO:0007669"/>
    <property type="project" value="InterPro"/>
</dbReference>
<gene>
    <name evidence="2" type="ORF">SELMODRAFT_67943</name>
</gene>